<accession>A0ABU9E7G2</accession>
<keyword evidence="1" id="KW-0472">Membrane</keyword>
<dbReference type="Proteomes" id="UP001484239">
    <property type="component" value="Unassembled WGS sequence"/>
</dbReference>
<protein>
    <submittedName>
        <fullName evidence="2">Uncharacterized protein</fullName>
    </submittedName>
</protein>
<organism evidence="2 3">
    <name type="scientific">Gaopeijia maritima</name>
    <dbReference type="NCBI Taxonomy" id="3119007"/>
    <lineage>
        <taxon>Bacteria</taxon>
        <taxon>Pseudomonadati</taxon>
        <taxon>Gemmatimonadota</taxon>
        <taxon>Longimicrobiia</taxon>
        <taxon>Gaopeijiales</taxon>
        <taxon>Gaopeijiaceae</taxon>
        <taxon>Gaopeijia</taxon>
    </lineage>
</organism>
<proteinExistence type="predicted"/>
<sequence length="127" mass="13947">MNGVPDVGPAPSLPDTTEPPWVETRPGMVFFLNALVAAPILMVAYPWMLRWLLRTAGILDRPSRILDPVPAVAAHVAPVIGWLAVPALAFAIYGLRIADRRWARTLLWVFLAGHVGTLLYTIGRWVG</sequence>
<evidence type="ECO:0000313" key="2">
    <source>
        <dbReference type="EMBL" id="MEK9500466.1"/>
    </source>
</evidence>
<comment type="caution">
    <text evidence="2">The sequence shown here is derived from an EMBL/GenBank/DDBJ whole genome shotgun (WGS) entry which is preliminary data.</text>
</comment>
<feature type="transmembrane region" description="Helical" evidence="1">
    <location>
        <begin position="105"/>
        <end position="126"/>
    </location>
</feature>
<evidence type="ECO:0000256" key="1">
    <source>
        <dbReference type="SAM" id="Phobius"/>
    </source>
</evidence>
<gene>
    <name evidence="2" type="ORF">WI372_05715</name>
</gene>
<feature type="transmembrane region" description="Helical" evidence="1">
    <location>
        <begin position="29"/>
        <end position="49"/>
    </location>
</feature>
<evidence type="ECO:0000313" key="3">
    <source>
        <dbReference type="Proteomes" id="UP001484239"/>
    </source>
</evidence>
<name>A0ABU9E7G2_9BACT</name>
<feature type="transmembrane region" description="Helical" evidence="1">
    <location>
        <begin position="69"/>
        <end position="93"/>
    </location>
</feature>
<keyword evidence="1" id="KW-0812">Transmembrane</keyword>
<dbReference type="RefSeq" id="WP_405284724.1">
    <property type="nucleotide sequence ID" value="NZ_CP144380.1"/>
</dbReference>
<keyword evidence="1" id="KW-1133">Transmembrane helix</keyword>
<keyword evidence="3" id="KW-1185">Reference proteome</keyword>
<reference evidence="2 3" key="1">
    <citation type="submission" date="2024-02" db="EMBL/GenBank/DDBJ databases">
        <title>A novel Gemmatimonadota bacterium.</title>
        <authorList>
            <person name="Du Z.-J."/>
            <person name="Ye Y.-Q."/>
        </authorList>
    </citation>
    <scope>NUCLEOTIDE SEQUENCE [LARGE SCALE GENOMIC DNA]</scope>
    <source>
        <strain evidence="2 3">DH-20</strain>
    </source>
</reference>
<dbReference type="EMBL" id="JBBHLI010000002">
    <property type="protein sequence ID" value="MEK9500466.1"/>
    <property type="molecule type" value="Genomic_DNA"/>
</dbReference>